<proteinExistence type="predicted"/>
<protein>
    <submittedName>
        <fullName evidence="6">Autotransporter-associated beta strand repeat-containing protein</fullName>
    </submittedName>
</protein>
<dbReference type="InterPro" id="IPR013425">
    <property type="entry name" value="Autotrns_rpt"/>
</dbReference>
<accession>A0AAE3SK91</accession>
<dbReference type="CDD" id="cd00063">
    <property type="entry name" value="FN3"/>
    <property type="match status" value="1"/>
</dbReference>
<feature type="signal peptide" evidence="4">
    <location>
        <begin position="1"/>
        <end position="19"/>
    </location>
</feature>
<gene>
    <name evidence="6" type="ORF">OM074_12075</name>
</gene>
<dbReference type="SMART" id="SM00060">
    <property type="entry name" value="FN3"/>
    <property type="match status" value="1"/>
</dbReference>
<dbReference type="InterPro" id="IPR052063">
    <property type="entry name" value="Polysaccharide_Lyase_1"/>
</dbReference>
<dbReference type="InterPro" id="IPR003961">
    <property type="entry name" value="FN3_dom"/>
</dbReference>
<evidence type="ECO:0000256" key="4">
    <source>
        <dbReference type="SAM" id="SignalP"/>
    </source>
</evidence>
<organism evidence="6 7">
    <name type="scientific">Plebeiibacterium marinum</name>
    <dbReference type="NCBI Taxonomy" id="2992111"/>
    <lineage>
        <taxon>Bacteria</taxon>
        <taxon>Pseudomonadati</taxon>
        <taxon>Bacteroidota</taxon>
        <taxon>Bacteroidia</taxon>
        <taxon>Marinilabiliales</taxon>
        <taxon>Marinilabiliaceae</taxon>
        <taxon>Plebeiibacterium</taxon>
    </lineage>
</organism>
<keyword evidence="1" id="KW-0479">Metal-binding</keyword>
<keyword evidence="2 4" id="KW-0732">Signal</keyword>
<keyword evidence="3" id="KW-0325">Glycoprotein</keyword>
<name>A0AAE3SK91_9BACT</name>
<evidence type="ECO:0000313" key="6">
    <source>
        <dbReference type="EMBL" id="MCW3806362.1"/>
    </source>
</evidence>
<dbReference type="PANTHER" id="PTHR42970:SF1">
    <property type="entry name" value="PECTATE LYASE C-RELATED"/>
    <property type="match status" value="1"/>
</dbReference>
<keyword evidence="7" id="KW-1185">Reference proteome</keyword>
<evidence type="ECO:0000256" key="3">
    <source>
        <dbReference type="ARBA" id="ARBA00023180"/>
    </source>
</evidence>
<dbReference type="InterPro" id="IPR026444">
    <property type="entry name" value="Secre_tail"/>
</dbReference>
<dbReference type="InterPro" id="IPR012334">
    <property type="entry name" value="Pectin_lyas_fold"/>
</dbReference>
<dbReference type="PROSITE" id="PS50853">
    <property type="entry name" value="FN3"/>
    <property type="match status" value="1"/>
</dbReference>
<evidence type="ECO:0000313" key="7">
    <source>
        <dbReference type="Proteomes" id="UP001207408"/>
    </source>
</evidence>
<dbReference type="AlphaFoldDB" id="A0AAE3SK91"/>
<dbReference type="InterPro" id="IPR036116">
    <property type="entry name" value="FN3_sf"/>
</dbReference>
<sequence>MNKIYFLVVALLISQLAMQINGQQLAFPGAEGFGKYAVGGRYGSVYHVTNLNDSGTGSLRDAVSQSNRIVVFDVGGVIKIGSTLIVKSNIYLAGQTAPGEGITVYGNRVSFSGANNSICRYMKFRMGEKYGDSGKDALGVANGVNMIFDHCSISWGRDETFSINWDGKGTEPANITIQNCIIAQGLMSHSAGGLIQTNGGVTLYRNLYVDNDTRNNKVKGVNQYVNNLVYNWRSAAYIMGGDSEGHSYANCVSNYFIKGPDDGSVPLSGANENFHLYADDNWYDGNKDGSLNGSEVPFSDYSGGPDFQDEPYDYPLLPTVGADEVFESVLPGVGASLPCRDYVDYYVVNEVKSLGNNGKIITSEEELPFGAPESWLLWSGTARVDSDNDGIPDEWENNNGLNASSSADAMAIASNGYANIENYINSISQENTQAYLRKPLNLRLASSTQTSLTLEWYDYTEQEEGYIIEREVSGVFTPIGSTVANVYTFTVTDLSPEEQGTFRVKAYNSSIESEYSETLTCKTLPVPVEVLDIESFVEDFSWNATVNYNWDETTANWLASGESTTYSENSAVLFGNMEGDQSVTLAEQVEPSAMVVDADNDYTFSGSYRIAGGASVNKTGTGTLTLATNNSYTGATVIHDGVLQISRLANGGARSSIGASQNYDFNWVWLGGMINYTGTTVSTDRSVALDGTTAFSVQEADATVTITGNIGGQGGLTKAGAGNLFLTNENPYAGETTVSQGTLELNGMTALTNTAGMGTSGKVVMNGGRLKLSGGESANYETYTFGMEVAAGKHSYFQVDRTCYLKGNVSGEGTLDYDIYYVREYIQGDWSLFSGTINANGLGTTSDGNQFLLNNTKGIPNARVVTSGTTKIICWKNASTMWLGGLSGTSGTMLAGADKQNNSATMTWVVGGAGTNETFHGVINNECSNRNYNGRTSIIKEGTGYWRLTGYNIYSGSTRITDGKLIVNGTNTSTAATTVEGGMLAGQGRLYSRVTVQAGAGLEPGDGGISTLSVAGLTLNSGSYVNMDLDATNTSNDKVSSTSGVLYNGILNLNITGELKIGDSFTLFSASGHTGSFEEIVPAIPGDGMQWDFTNGVLSVEAATSVYENSISSMNIYPNPVQDLLHIDLGPDYAEVQLSLVTATGKEVLNQIYKGGEDIVLPVEQLQRGIYFINLDVDKVKITGFKVIKK</sequence>
<dbReference type="RefSeq" id="WP_301199737.1">
    <property type="nucleotide sequence ID" value="NZ_JAPDPI010000023.1"/>
</dbReference>
<dbReference type="InterPro" id="IPR011050">
    <property type="entry name" value="Pectin_lyase_fold/virulence"/>
</dbReference>
<reference evidence="6" key="1">
    <citation type="submission" date="2022-10" db="EMBL/GenBank/DDBJ databases">
        <authorList>
            <person name="Yu W.X."/>
        </authorList>
    </citation>
    <scope>NUCLEOTIDE SEQUENCE</scope>
    <source>
        <strain evidence="6">D04</strain>
    </source>
</reference>
<dbReference type="InterPro" id="IPR013783">
    <property type="entry name" value="Ig-like_fold"/>
</dbReference>
<dbReference type="Gene3D" id="2.60.40.10">
    <property type="entry name" value="Immunoglobulins"/>
    <property type="match status" value="1"/>
</dbReference>
<dbReference type="Pfam" id="PF00041">
    <property type="entry name" value="fn3"/>
    <property type="match status" value="1"/>
</dbReference>
<dbReference type="Gene3D" id="2.160.20.10">
    <property type="entry name" value="Single-stranded right-handed beta-helix, Pectin lyase-like"/>
    <property type="match status" value="1"/>
</dbReference>
<dbReference type="SUPFAM" id="SSF49265">
    <property type="entry name" value="Fibronectin type III"/>
    <property type="match status" value="1"/>
</dbReference>
<evidence type="ECO:0000256" key="2">
    <source>
        <dbReference type="ARBA" id="ARBA00022729"/>
    </source>
</evidence>
<evidence type="ECO:0000256" key="1">
    <source>
        <dbReference type="ARBA" id="ARBA00022723"/>
    </source>
</evidence>
<dbReference type="Pfam" id="PF18962">
    <property type="entry name" value="Por_Secre_tail"/>
    <property type="match status" value="1"/>
</dbReference>
<feature type="chain" id="PRO_5042057146" evidence="4">
    <location>
        <begin position="20"/>
        <end position="1190"/>
    </location>
</feature>
<feature type="domain" description="Fibronectin type-III" evidence="5">
    <location>
        <begin position="438"/>
        <end position="526"/>
    </location>
</feature>
<dbReference type="Pfam" id="PF12951">
    <property type="entry name" value="PATR"/>
    <property type="match status" value="3"/>
</dbReference>
<comment type="caution">
    <text evidence="6">The sequence shown here is derived from an EMBL/GenBank/DDBJ whole genome shotgun (WGS) entry which is preliminary data.</text>
</comment>
<dbReference type="GO" id="GO:0046872">
    <property type="term" value="F:metal ion binding"/>
    <property type="evidence" value="ECO:0007669"/>
    <property type="project" value="UniProtKB-KW"/>
</dbReference>
<dbReference type="PANTHER" id="PTHR42970">
    <property type="entry name" value="PECTATE LYASE C-RELATED"/>
    <property type="match status" value="1"/>
</dbReference>
<dbReference type="NCBIfam" id="TIGR02601">
    <property type="entry name" value="autotrns_rpt"/>
    <property type="match status" value="3"/>
</dbReference>
<dbReference type="EMBL" id="JAPDPI010000023">
    <property type="protein sequence ID" value="MCW3806362.1"/>
    <property type="molecule type" value="Genomic_DNA"/>
</dbReference>
<dbReference type="NCBIfam" id="TIGR04183">
    <property type="entry name" value="Por_Secre_tail"/>
    <property type="match status" value="1"/>
</dbReference>
<evidence type="ECO:0000259" key="5">
    <source>
        <dbReference type="PROSITE" id="PS50853"/>
    </source>
</evidence>
<dbReference type="Proteomes" id="UP001207408">
    <property type="component" value="Unassembled WGS sequence"/>
</dbReference>
<dbReference type="SUPFAM" id="SSF51126">
    <property type="entry name" value="Pectin lyase-like"/>
    <property type="match status" value="2"/>
</dbReference>